<feature type="compositionally biased region" description="Basic and acidic residues" evidence="5">
    <location>
        <begin position="14"/>
        <end position="26"/>
    </location>
</feature>
<feature type="transmembrane region" description="Helical" evidence="6">
    <location>
        <begin position="281"/>
        <end position="301"/>
    </location>
</feature>
<evidence type="ECO:0000259" key="7">
    <source>
        <dbReference type="PROSITE" id="PS50850"/>
    </source>
</evidence>
<feature type="transmembrane region" description="Helical" evidence="6">
    <location>
        <begin position="341"/>
        <end position="367"/>
    </location>
</feature>
<feature type="domain" description="Major facilitator superfamily (MFS) profile" evidence="7">
    <location>
        <begin position="1"/>
        <end position="433"/>
    </location>
</feature>
<dbReference type="InterPro" id="IPR005829">
    <property type="entry name" value="Sugar_transporter_CS"/>
</dbReference>
<dbReference type="GO" id="GO:0016020">
    <property type="term" value="C:membrane"/>
    <property type="evidence" value="ECO:0007669"/>
    <property type="project" value="UniProtKB-SubCell"/>
</dbReference>
<organism evidence="8 9">
    <name type="scientific">Diploptera punctata</name>
    <name type="common">Pacific beetle cockroach</name>
    <dbReference type="NCBI Taxonomy" id="6984"/>
    <lineage>
        <taxon>Eukaryota</taxon>
        <taxon>Metazoa</taxon>
        <taxon>Ecdysozoa</taxon>
        <taxon>Arthropoda</taxon>
        <taxon>Hexapoda</taxon>
        <taxon>Insecta</taxon>
        <taxon>Pterygota</taxon>
        <taxon>Neoptera</taxon>
        <taxon>Polyneoptera</taxon>
        <taxon>Dictyoptera</taxon>
        <taxon>Blattodea</taxon>
        <taxon>Blaberoidea</taxon>
        <taxon>Blaberidae</taxon>
        <taxon>Diplopterinae</taxon>
        <taxon>Diploptera</taxon>
    </lineage>
</organism>
<feature type="transmembrane region" description="Helical" evidence="6">
    <location>
        <begin position="379"/>
        <end position="401"/>
    </location>
</feature>
<comment type="subcellular location">
    <subcellularLocation>
        <location evidence="1">Membrane</location>
        <topology evidence="1">Multi-pass membrane protein</topology>
    </subcellularLocation>
</comment>
<feature type="transmembrane region" description="Helical" evidence="6">
    <location>
        <begin position="63"/>
        <end position="87"/>
    </location>
</feature>
<evidence type="ECO:0000313" key="8">
    <source>
        <dbReference type="EMBL" id="KAJ9590844.1"/>
    </source>
</evidence>
<protein>
    <recommendedName>
        <fullName evidence="7">Major facilitator superfamily (MFS) profile domain-containing protein</fullName>
    </recommendedName>
</protein>
<proteinExistence type="predicted"/>
<dbReference type="GO" id="GO:0022857">
    <property type="term" value="F:transmembrane transporter activity"/>
    <property type="evidence" value="ECO:0007669"/>
    <property type="project" value="InterPro"/>
</dbReference>
<comment type="caution">
    <text evidence="8">The sequence shown here is derived from an EMBL/GenBank/DDBJ whole genome shotgun (WGS) entry which is preliminary data.</text>
</comment>
<name>A0AAD8A1M5_DIPPU</name>
<feature type="region of interest" description="Disordered" evidence="5">
    <location>
        <begin position="1"/>
        <end position="26"/>
    </location>
</feature>
<feature type="transmembrane region" description="Helical" evidence="6">
    <location>
        <begin position="118"/>
        <end position="140"/>
    </location>
</feature>
<dbReference type="Proteomes" id="UP001233999">
    <property type="component" value="Unassembled WGS sequence"/>
</dbReference>
<dbReference type="PROSITE" id="PS50850">
    <property type="entry name" value="MFS"/>
    <property type="match status" value="1"/>
</dbReference>
<feature type="transmembrane region" description="Helical" evidence="6">
    <location>
        <begin position="238"/>
        <end position="261"/>
    </location>
</feature>
<evidence type="ECO:0000256" key="6">
    <source>
        <dbReference type="SAM" id="Phobius"/>
    </source>
</evidence>
<dbReference type="Gene3D" id="1.20.1250.20">
    <property type="entry name" value="MFS general substrate transporter like domains"/>
    <property type="match status" value="1"/>
</dbReference>
<feature type="transmembrane region" description="Helical" evidence="6">
    <location>
        <begin position="308"/>
        <end position="329"/>
    </location>
</feature>
<sequence length="464" mass="52108">MPDAVYAETSGNYKPHDHGLQPENLLQDHHSNSGPSVYSIAAPIGCIFGGLSIDVWGRKKMTIIANVILLIGWILITFAQNATMILLGRIFEGISRNELATSVTILTDELADPRFRGVIICGTLTSLSAGIIVISCLGAFLHWRTASGLATLLTLVTVIMFIFVRESPTWLIRNREKRKAEQVLQHLWGSGKEIQVQEEIADLISKLGIEENTHLSRTRRRVLVPSRIFLKSHILKPFLIMHFFNLIQVFCGLNIFTYYTVDILSKIRDKTEILDDYLTTIIISGLRTLTVFITCFLIFWVGRRQLAIASGIGSFLSSFCLGMLLLARHQIYRTISSEVEAYAAITLVILFAVSMSCGYAILPLLMIGETQSSRVRGFACGYINAINELVLGGVIKVYPWLMSAIEIHGLFIMFAASCAVCTIFVYFFLPETQGKTLQDIEEYFKQPNIMWLTRKTEQTNNFIM</sequence>
<dbReference type="EMBL" id="JASPKZ010004190">
    <property type="protein sequence ID" value="KAJ9590844.1"/>
    <property type="molecule type" value="Genomic_DNA"/>
</dbReference>
<reference evidence="8" key="1">
    <citation type="journal article" date="2023" name="IScience">
        <title>Live-bearing cockroach genome reveals convergent evolutionary mechanisms linked to viviparity in insects and beyond.</title>
        <authorList>
            <person name="Fouks B."/>
            <person name="Harrison M.C."/>
            <person name="Mikhailova A.A."/>
            <person name="Marchal E."/>
            <person name="English S."/>
            <person name="Carruthers M."/>
            <person name="Jennings E.C."/>
            <person name="Chiamaka E.L."/>
            <person name="Frigard R.A."/>
            <person name="Pippel M."/>
            <person name="Attardo G.M."/>
            <person name="Benoit J.B."/>
            <person name="Bornberg-Bauer E."/>
            <person name="Tobe S.S."/>
        </authorList>
    </citation>
    <scope>NUCLEOTIDE SEQUENCE</scope>
    <source>
        <strain evidence="8">Stay&amp;Tobe</strain>
    </source>
</reference>
<dbReference type="PANTHER" id="PTHR48021">
    <property type="match status" value="1"/>
</dbReference>
<dbReference type="InterPro" id="IPR020846">
    <property type="entry name" value="MFS_dom"/>
</dbReference>
<dbReference type="Pfam" id="PF00083">
    <property type="entry name" value="Sugar_tr"/>
    <property type="match status" value="1"/>
</dbReference>
<feature type="transmembrane region" description="Helical" evidence="6">
    <location>
        <begin position="146"/>
        <end position="164"/>
    </location>
</feature>
<keyword evidence="2 6" id="KW-0812">Transmembrane</keyword>
<keyword evidence="3 6" id="KW-1133">Transmembrane helix</keyword>
<evidence type="ECO:0000313" key="9">
    <source>
        <dbReference type="Proteomes" id="UP001233999"/>
    </source>
</evidence>
<keyword evidence="4 6" id="KW-0472">Membrane</keyword>
<evidence type="ECO:0000256" key="4">
    <source>
        <dbReference type="ARBA" id="ARBA00023136"/>
    </source>
</evidence>
<dbReference type="InterPro" id="IPR036259">
    <property type="entry name" value="MFS_trans_sf"/>
</dbReference>
<dbReference type="SUPFAM" id="SSF103473">
    <property type="entry name" value="MFS general substrate transporter"/>
    <property type="match status" value="1"/>
</dbReference>
<reference evidence="8" key="2">
    <citation type="submission" date="2023-05" db="EMBL/GenBank/DDBJ databases">
        <authorList>
            <person name="Fouks B."/>
        </authorList>
    </citation>
    <scope>NUCLEOTIDE SEQUENCE</scope>
    <source>
        <strain evidence="8">Stay&amp;Tobe</strain>
        <tissue evidence="8">Testes</tissue>
    </source>
</reference>
<feature type="transmembrane region" description="Helical" evidence="6">
    <location>
        <begin position="407"/>
        <end position="429"/>
    </location>
</feature>
<dbReference type="PANTHER" id="PTHR48021:SF7">
    <property type="entry name" value="RH09188P"/>
    <property type="match status" value="1"/>
</dbReference>
<dbReference type="InterPro" id="IPR005828">
    <property type="entry name" value="MFS_sugar_transport-like"/>
</dbReference>
<evidence type="ECO:0000256" key="2">
    <source>
        <dbReference type="ARBA" id="ARBA00022692"/>
    </source>
</evidence>
<dbReference type="AlphaFoldDB" id="A0AAD8A1M5"/>
<dbReference type="InterPro" id="IPR050549">
    <property type="entry name" value="MFS_Trehalose_Transporter"/>
</dbReference>
<feature type="transmembrane region" description="Helical" evidence="6">
    <location>
        <begin position="37"/>
        <end position="57"/>
    </location>
</feature>
<evidence type="ECO:0000256" key="3">
    <source>
        <dbReference type="ARBA" id="ARBA00022989"/>
    </source>
</evidence>
<accession>A0AAD8A1M5</accession>
<evidence type="ECO:0000256" key="1">
    <source>
        <dbReference type="ARBA" id="ARBA00004141"/>
    </source>
</evidence>
<dbReference type="PROSITE" id="PS00216">
    <property type="entry name" value="SUGAR_TRANSPORT_1"/>
    <property type="match status" value="1"/>
</dbReference>
<gene>
    <name evidence="8" type="ORF">L9F63_016124</name>
</gene>
<evidence type="ECO:0000256" key="5">
    <source>
        <dbReference type="SAM" id="MobiDB-lite"/>
    </source>
</evidence>
<keyword evidence="9" id="KW-1185">Reference proteome</keyword>